<reference evidence="1" key="2">
    <citation type="journal article" date="2023" name="IMA Fungus">
        <title>Comparative genomic study of the Penicillium genus elucidates a diverse pangenome and 15 lateral gene transfer events.</title>
        <authorList>
            <person name="Petersen C."/>
            <person name="Sorensen T."/>
            <person name="Nielsen M.R."/>
            <person name="Sondergaard T.E."/>
            <person name="Sorensen J.L."/>
            <person name="Fitzpatrick D.A."/>
            <person name="Frisvad J.C."/>
            <person name="Nielsen K.L."/>
        </authorList>
    </citation>
    <scope>NUCLEOTIDE SEQUENCE</scope>
    <source>
        <strain evidence="1">IBT 29677</strain>
    </source>
</reference>
<comment type="caution">
    <text evidence="1">The sequence shown here is derived from an EMBL/GenBank/DDBJ whole genome shotgun (WGS) entry which is preliminary data.</text>
</comment>
<gene>
    <name evidence="1" type="ORF">N7509_010406</name>
</gene>
<protein>
    <submittedName>
        <fullName evidence="1">Uncharacterized protein</fullName>
    </submittedName>
</protein>
<dbReference type="Proteomes" id="UP001147747">
    <property type="component" value="Unassembled WGS sequence"/>
</dbReference>
<dbReference type="OrthoDB" id="5362512at2759"/>
<name>A0A9W9VRJ5_9EURO</name>
<sequence>MGSRGGMSMDLVIRANEFRLLSETKRYSLDQRGGCLQDSILPNRRLCYDGQEMIWECLCRHICECGYVIEPRVPEDSSMVYGKLSASLKGP</sequence>
<keyword evidence="2" id="KW-1185">Reference proteome</keyword>
<reference evidence="1" key="1">
    <citation type="submission" date="2022-12" db="EMBL/GenBank/DDBJ databases">
        <authorList>
            <person name="Petersen C."/>
        </authorList>
    </citation>
    <scope>NUCLEOTIDE SEQUENCE</scope>
    <source>
        <strain evidence="1">IBT 29677</strain>
    </source>
</reference>
<evidence type="ECO:0000313" key="1">
    <source>
        <dbReference type="EMBL" id="KAJ5387865.1"/>
    </source>
</evidence>
<dbReference type="AlphaFoldDB" id="A0A9W9VRJ5"/>
<dbReference type="GeneID" id="81374023"/>
<organism evidence="1 2">
    <name type="scientific">Penicillium cosmopolitanum</name>
    <dbReference type="NCBI Taxonomy" id="1131564"/>
    <lineage>
        <taxon>Eukaryota</taxon>
        <taxon>Fungi</taxon>
        <taxon>Dikarya</taxon>
        <taxon>Ascomycota</taxon>
        <taxon>Pezizomycotina</taxon>
        <taxon>Eurotiomycetes</taxon>
        <taxon>Eurotiomycetidae</taxon>
        <taxon>Eurotiales</taxon>
        <taxon>Aspergillaceae</taxon>
        <taxon>Penicillium</taxon>
    </lineage>
</organism>
<accession>A0A9W9VRJ5</accession>
<dbReference type="EMBL" id="JAPZBU010000009">
    <property type="protein sequence ID" value="KAJ5387865.1"/>
    <property type="molecule type" value="Genomic_DNA"/>
</dbReference>
<proteinExistence type="predicted"/>
<evidence type="ECO:0000313" key="2">
    <source>
        <dbReference type="Proteomes" id="UP001147747"/>
    </source>
</evidence>
<dbReference type="RefSeq" id="XP_056485663.1">
    <property type="nucleotide sequence ID" value="XM_056635043.1"/>
</dbReference>